<dbReference type="SMART" id="SM00382">
    <property type="entry name" value="AAA"/>
    <property type="match status" value="1"/>
</dbReference>
<organism evidence="6 7">
    <name type="scientific">Paenibacillus contaminans</name>
    <dbReference type="NCBI Taxonomy" id="450362"/>
    <lineage>
        <taxon>Bacteria</taxon>
        <taxon>Bacillati</taxon>
        <taxon>Bacillota</taxon>
        <taxon>Bacilli</taxon>
        <taxon>Bacillales</taxon>
        <taxon>Paenibacillaceae</taxon>
        <taxon>Paenibacillus</taxon>
    </lineage>
</organism>
<evidence type="ECO:0000256" key="3">
    <source>
        <dbReference type="ARBA" id="ARBA00022741"/>
    </source>
</evidence>
<keyword evidence="7" id="KW-1185">Reference proteome</keyword>
<proteinExistence type="inferred from homology"/>
<dbReference type="PANTHER" id="PTHR43776:SF7">
    <property type="entry name" value="D,D-DIPEPTIDE TRANSPORT ATP-BINDING PROTEIN DDPF-RELATED"/>
    <property type="match status" value="1"/>
</dbReference>
<dbReference type="NCBIfam" id="TIGR01727">
    <property type="entry name" value="oligo_HPY"/>
    <property type="match status" value="1"/>
</dbReference>
<dbReference type="Pfam" id="PF00005">
    <property type="entry name" value="ABC_tran"/>
    <property type="match status" value="1"/>
</dbReference>
<dbReference type="InterPro" id="IPR003593">
    <property type="entry name" value="AAA+_ATPase"/>
</dbReference>
<gene>
    <name evidence="6" type="ORF">DQG23_35020</name>
</gene>
<dbReference type="GO" id="GO:0016887">
    <property type="term" value="F:ATP hydrolysis activity"/>
    <property type="evidence" value="ECO:0007669"/>
    <property type="project" value="InterPro"/>
</dbReference>
<dbReference type="Gene3D" id="3.40.50.300">
    <property type="entry name" value="P-loop containing nucleotide triphosphate hydrolases"/>
    <property type="match status" value="1"/>
</dbReference>
<dbReference type="SUPFAM" id="SSF52540">
    <property type="entry name" value="P-loop containing nucleoside triphosphate hydrolases"/>
    <property type="match status" value="1"/>
</dbReference>
<name>A0A329LY05_9BACL</name>
<dbReference type="Pfam" id="PF08352">
    <property type="entry name" value="oligo_HPY"/>
    <property type="match status" value="1"/>
</dbReference>
<evidence type="ECO:0000259" key="5">
    <source>
        <dbReference type="PROSITE" id="PS50893"/>
    </source>
</evidence>
<dbReference type="GO" id="GO:0015833">
    <property type="term" value="P:peptide transport"/>
    <property type="evidence" value="ECO:0007669"/>
    <property type="project" value="InterPro"/>
</dbReference>
<dbReference type="InterPro" id="IPR003439">
    <property type="entry name" value="ABC_transporter-like_ATP-bd"/>
</dbReference>
<evidence type="ECO:0000313" key="6">
    <source>
        <dbReference type="EMBL" id="RAV12142.1"/>
    </source>
</evidence>
<dbReference type="Proteomes" id="UP000250369">
    <property type="component" value="Unassembled WGS sequence"/>
</dbReference>
<dbReference type="InterPro" id="IPR013563">
    <property type="entry name" value="Oligopep_ABC_C"/>
</dbReference>
<keyword evidence="3" id="KW-0547">Nucleotide-binding</keyword>
<comment type="similarity">
    <text evidence="1">Belongs to the ABC transporter superfamily.</text>
</comment>
<sequence>MKAPLLEVKDLRKHFPIGGKSKNGVVKAVDGVNLTVHEGETLGIVGESGCGKSTVGRLILRLLDLTSGEIIFNGKDLGRMSQRELRPLRKDLQCVFQDPFASLNPRMSVGSAIAEPMYLQAGLSRAAANKRAEELLETVGLSAQAAALYPHEFSGGQRQRIAIARAISLKPKLIIADEAVSALDVSIQAQIVNLLGDLQAQTKVSYLFISHNLSIVRHISDRVAVMYLGRVVETATRDQLFDSPKHPYTQALLSSVPEPDVDQKRERIVLKGEVPNAANPPSGCAFHPRCPHATDRCRIEQPAFREVEPGHFASCHFI</sequence>
<dbReference type="EMBL" id="QMFB01000034">
    <property type="protein sequence ID" value="RAV12142.1"/>
    <property type="molecule type" value="Genomic_DNA"/>
</dbReference>
<dbReference type="PANTHER" id="PTHR43776">
    <property type="entry name" value="TRANSPORT ATP-BINDING PROTEIN"/>
    <property type="match status" value="1"/>
</dbReference>
<feature type="domain" description="ABC transporter" evidence="5">
    <location>
        <begin position="6"/>
        <end position="253"/>
    </location>
</feature>
<dbReference type="InterPro" id="IPR027417">
    <property type="entry name" value="P-loop_NTPase"/>
</dbReference>
<dbReference type="CDD" id="cd03257">
    <property type="entry name" value="ABC_NikE_OppD_transporters"/>
    <property type="match status" value="1"/>
</dbReference>
<evidence type="ECO:0000256" key="2">
    <source>
        <dbReference type="ARBA" id="ARBA00022448"/>
    </source>
</evidence>
<evidence type="ECO:0000256" key="4">
    <source>
        <dbReference type="ARBA" id="ARBA00022840"/>
    </source>
</evidence>
<dbReference type="AlphaFoldDB" id="A0A329LY05"/>
<dbReference type="FunFam" id="3.40.50.300:FF:000016">
    <property type="entry name" value="Oligopeptide ABC transporter ATP-binding component"/>
    <property type="match status" value="1"/>
</dbReference>
<dbReference type="PROSITE" id="PS50893">
    <property type="entry name" value="ABC_TRANSPORTER_2"/>
    <property type="match status" value="1"/>
</dbReference>
<reference evidence="6 7" key="1">
    <citation type="journal article" date="2009" name="Int. J. Syst. Evol. Microbiol.">
        <title>Paenibacillus contaminans sp. nov., isolated from a contaminated laboratory plate.</title>
        <authorList>
            <person name="Chou J.H."/>
            <person name="Lee J.H."/>
            <person name="Lin M.C."/>
            <person name="Chang P.S."/>
            <person name="Arun A.B."/>
            <person name="Young C.C."/>
            <person name="Chen W.M."/>
        </authorList>
    </citation>
    <scope>NUCLEOTIDE SEQUENCE [LARGE SCALE GENOMIC DNA]</scope>
    <source>
        <strain evidence="6 7">CKOBP-6</strain>
    </source>
</reference>
<accession>A0A329LY05</accession>
<keyword evidence="2" id="KW-0813">Transport</keyword>
<evidence type="ECO:0000313" key="7">
    <source>
        <dbReference type="Proteomes" id="UP000250369"/>
    </source>
</evidence>
<dbReference type="RefSeq" id="WP_113035689.1">
    <property type="nucleotide sequence ID" value="NZ_QMFB01000034.1"/>
</dbReference>
<dbReference type="GO" id="GO:0055085">
    <property type="term" value="P:transmembrane transport"/>
    <property type="evidence" value="ECO:0007669"/>
    <property type="project" value="UniProtKB-ARBA"/>
</dbReference>
<dbReference type="InterPro" id="IPR017871">
    <property type="entry name" value="ABC_transporter-like_CS"/>
</dbReference>
<dbReference type="InterPro" id="IPR050319">
    <property type="entry name" value="ABC_transp_ATP-bind"/>
</dbReference>
<comment type="caution">
    <text evidence="6">The sequence shown here is derived from an EMBL/GenBank/DDBJ whole genome shotgun (WGS) entry which is preliminary data.</text>
</comment>
<protein>
    <submittedName>
        <fullName evidence="6">Peptide ABC transporter substrate-binding protein</fullName>
    </submittedName>
</protein>
<dbReference type="GO" id="GO:0005524">
    <property type="term" value="F:ATP binding"/>
    <property type="evidence" value="ECO:0007669"/>
    <property type="project" value="UniProtKB-KW"/>
</dbReference>
<evidence type="ECO:0000256" key="1">
    <source>
        <dbReference type="ARBA" id="ARBA00005417"/>
    </source>
</evidence>
<dbReference type="OrthoDB" id="9802264at2"/>
<dbReference type="PROSITE" id="PS00211">
    <property type="entry name" value="ABC_TRANSPORTER_1"/>
    <property type="match status" value="1"/>
</dbReference>
<keyword evidence="4" id="KW-0067">ATP-binding</keyword>